<evidence type="ECO:0000313" key="2">
    <source>
        <dbReference type="Proteomes" id="UP000258832"/>
    </source>
</evidence>
<proteinExistence type="predicted"/>
<sequence length="229" mass="25778">MSEVKSLYGTRTSKYWEAAPAKMDALNLRMIFPSSNRYGFPDLALCDWVPDCLGAWHLPRQRDRAAANNGAVHFFLDDYRFETAFSSPERTVGRVLAVGGALTPDFSLWRDMPRAGQLWNVYRSRWCGAFWQGQGVRVIPTACWARSDTFDFCFDGLPEGGPVAVSALGVRANGEDRGVFRDGLAELVARVRPSRILSYGRLVHVDGLDLPPVREFPTFWDERRKAVEA</sequence>
<dbReference type="KEGG" id="vg:63209936"/>
<dbReference type="RefSeq" id="YP_010013343.1">
    <property type="nucleotide sequence ID" value="NC_053510.1"/>
</dbReference>
<protein>
    <recommendedName>
        <fullName evidence="3">DUF4417 domain-containing protein</fullName>
    </recommendedName>
</protein>
<gene>
    <name evidence="1" type="primary">125</name>
    <name evidence="1" type="ORF">SEA_BROMDEN_125</name>
</gene>
<evidence type="ECO:0000313" key="1">
    <source>
        <dbReference type="EMBL" id="AXH67917.1"/>
    </source>
</evidence>
<accession>A0A345MBP6</accession>
<dbReference type="InterPro" id="IPR025530">
    <property type="entry name" value="DUF4417"/>
</dbReference>
<dbReference type="Pfam" id="PF14386">
    <property type="entry name" value="DUF4417"/>
    <property type="match status" value="1"/>
</dbReference>
<name>A0A345MBP6_9CAUD</name>
<dbReference type="Proteomes" id="UP000258832">
    <property type="component" value="Segment"/>
</dbReference>
<organism evidence="1 2">
    <name type="scientific">Mycobacterium phage Bromden</name>
    <dbReference type="NCBI Taxonomy" id="2283252"/>
    <lineage>
        <taxon>Viruses</taxon>
        <taxon>Duplodnaviria</taxon>
        <taxon>Heunggongvirae</taxon>
        <taxon>Uroviricota</taxon>
        <taxon>Caudoviricetes</taxon>
        <taxon>Vilmaviridae</taxon>
        <taxon>Lclasvirinae</taxon>
        <taxon>Bromdenvirus</taxon>
        <taxon>Bromdenvirus bromden</taxon>
    </lineage>
</organism>
<dbReference type="EMBL" id="MH576973">
    <property type="protein sequence ID" value="AXH67917.1"/>
    <property type="molecule type" value="Genomic_DNA"/>
</dbReference>
<dbReference type="GeneID" id="63209936"/>
<evidence type="ECO:0008006" key="3">
    <source>
        <dbReference type="Google" id="ProtNLM"/>
    </source>
</evidence>
<keyword evidence="2" id="KW-1185">Reference proteome</keyword>
<reference evidence="2" key="1">
    <citation type="submission" date="2018-07" db="EMBL/GenBank/DDBJ databases">
        <authorList>
            <person name="Quirk P.G."/>
            <person name="Krulwich T.A."/>
        </authorList>
    </citation>
    <scope>NUCLEOTIDE SEQUENCE [LARGE SCALE GENOMIC DNA]</scope>
</reference>